<dbReference type="PANTHER" id="PTHR21522">
    <property type="entry name" value="PROTON CHANNEL OTOP"/>
    <property type="match status" value="1"/>
</dbReference>
<evidence type="ECO:0000256" key="8">
    <source>
        <dbReference type="ARBA" id="ARBA00023065"/>
    </source>
</evidence>
<evidence type="ECO:0000256" key="2">
    <source>
        <dbReference type="ARBA" id="ARBA00006513"/>
    </source>
</evidence>
<evidence type="ECO:0000256" key="5">
    <source>
        <dbReference type="ARBA" id="ARBA00022692"/>
    </source>
</evidence>
<dbReference type="GO" id="GO:0015252">
    <property type="term" value="F:proton channel activity"/>
    <property type="evidence" value="ECO:0007669"/>
    <property type="project" value="InterPro"/>
</dbReference>
<keyword evidence="6" id="KW-0375">Hydrogen ion transport</keyword>
<dbReference type="GO" id="GO:0005886">
    <property type="term" value="C:plasma membrane"/>
    <property type="evidence" value="ECO:0007669"/>
    <property type="project" value="UniProtKB-SubCell"/>
</dbReference>
<feature type="transmembrane region" description="Helical" evidence="11">
    <location>
        <begin position="45"/>
        <end position="67"/>
    </location>
</feature>
<evidence type="ECO:0000256" key="10">
    <source>
        <dbReference type="ARBA" id="ARBA00023303"/>
    </source>
</evidence>
<keyword evidence="3" id="KW-0813">Transport</keyword>
<organism evidence="12 13">
    <name type="scientific">Rhynocoris fuscipes</name>
    <dbReference type="NCBI Taxonomy" id="488301"/>
    <lineage>
        <taxon>Eukaryota</taxon>
        <taxon>Metazoa</taxon>
        <taxon>Ecdysozoa</taxon>
        <taxon>Arthropoda</taxon>
        <taxon>Hexapoda</taxon>
        <taxon>Insecta</taxon>
        <taxon>Pterygota</taxon>
        <taxon>Neoptera</taxon>
        <taxon>Paraneoptera</taxon>
        <taxon>Hemiptera</taxon>
        <taxon>Heteroptera</taxon>
        <taxon>Panheteroptera</taxon>
        <taxon>Cimicomorpha</taxon>
        <taxon>Reduviidae</taxon>
        <taxon>Harpactorinae</taxon>
        <taxon>Harpactorini</taxon>
        <taxon>Rhynocoris</taxon>
    </lineage>
</organism>
<keyword evidence="8" id="KW-0406">Ion transport</keyword>
<keyword evidence="4" id="KW-1003">Cell membrane</keyword>
<dbReference type="InterPro" id="IPR004878">
    <property type="entry name" value="Otopetrin"/>
</dbReference>
<dbReference type="PANTHER" id="PTHR21522:SF30">
    <property type="entry name" value="GH01206P"/>
    <property type="match status" value="1"/>
</dbReference>
<keyword evidence="7 11" id="KW-1133">Transmembrane helix</keyword>
<sequence>MLDCANAHKGLLAGIGLIILTAASLTVYLLSSANHNFNGREAVDIWELVLHILAFAALPSAIVKLWGSTYIKKQGVMCLDTWLIVLAQSGVSMYSLFKITAFWMADRGSLTNEFARLIQTLTQTLFIVYYWRIRTKKPDKPARQLITFLLLCNAAFWCINTLVLNRISSDIEMIDFYGRWGWTVMSRIAMPLNIFYRFHSTICLFEIWKNVYKPSTQNKTTIPLIEVSAT</sequence>
<keyword evidence="10" id="KW-0407">Ion channel</keyword>
<comment type="caution">
    <text evidence="12">The sequence shown here is derived from an EMBL/GenBank/DDBJ whole genome shotgun (WGS) entry which is preliminary data.</text>
</comment>
<keyword evidence="5 11" id="KW-0812">Transmembrane</keyword>
<feature type="transmembrane region" description="Helical" evidence="11">
    <location>
        <begin position="145"/>
        <end position="168"/>
    </location>
</feature>
<accession>A0AAW1DED5</accession>
<comment type="subcellular location">
    <subcellularLocation>
        <location evidence="1">Cell membrane</location>
        <topology evidence="1">Multi-pass membrane protein</topology>
    </subcellularLocation>
</comment>
<dbReference type="EMBL" id="JAPXFL010000003">
    <property type="protein sequence ID" value="KAK9508460.1"/>
    <property type="molecule type" value="Genomic_DNA"/>
</dbReference>
<feature type="transmembrane region" description="Helical" evidence="11">
    <location>
        <begin position="12"/>
        <end position="33"/>
    </location>
</feature>
<name>A0AAW1DED5_9HEMI</name>
<proteinExistence type="inferred from homology"/>
<dbReference type="Proteomes" id="UP001461498">
    <property type="component" value="Unassembled WGS sequence"/>
</dbReference>
<keyword evidence="9 11" id="KW-0472">Membrane</keyword>
<protein>
    <submittedName>
        <fullName evidence="12">Uncharacterized protein</fullName>
    </submittedName>
</protein>
<evidence type="ECO:0000256" key="1">
    <source>
        <dbReference type="ARBA" id="ARBA00004651"/>
    </source>
</evidence>
<evidence type="ECO:0000313" key="13">
    <source>
        <dbReference type="Proteomes" id="UP001461498"/>
    </source>
</evidence>
<evidence type="ECO:0000256" key="7">
    <source>
        <dbReference type="ARBA" id="ARBA00022989"/>
    </source>
</evidence>
<evidence type="ECO:0000256" key="9">
    <source>
        <dbReference type="ARBA" id="ARBA00023136"/>
    </source>
</evidence>
<evidence type="ECO:0000256" key="3">
    <source>
        <dbReference type="ARBA" id="ARBA00022448"/>
    </source>
</evidence>
<reference evidence="12 13" key="1">
    <citation type="submission" date="2022-12" db="EMBL/GenBank/DDBJ databases">
        <title>Chromosome-level genome assembly of true bugs.</title>
        <authorList>
            <person name="Ma L."/>
            <person name="Li H."/>
        </authorList>
    </citation>
    <scope>NUCLEOTIDE SEQUENCE [LARGE SCALE GENOMIC DNA]</scope>
    <source>
        <strain evidence="12">Lab_2022b</strain>
    </source>
</reference>
<evidence type="ECO:0000256" key="6">
    <source>
        <dbReference type="ARBA" id="ARBA00022781"/>
    </source>
</evidence>
<evidence type="ECO:0000256" key="4">
    <source>
        <dbReference type="ARBA" id="ARBA00022475"/>
    </source>
</evidence>
<dbReference type="Pfam" id="PF03189">
    <property type="entry name" value="Otopetrin"/>
    <property type="match status" value="1"/>
</dbReference>
<evidence type="ECO:0000313" key="12">
    <source>
        <dbReference type="EMBL" id="KAK9508460.1"/>
    </source>
</evidence>
<comment type="similarity">
    <text evidence="2">Belongs to the otopetrin family.</text>
</comment>
<evidence type="ECO:0000256" key="11">
    <source>
        <dbReference type="SAM" id="Phobius"/>
    </source>
</evidence>
<dbReference type="AlphaFoldDB" id="A0AAW1DED5"/>
<feature type="transmembrane region" description="Helical" evidence="11">
    <location>
        <begin position="117"/>
        <end position="133"/>
    </location>
</feature>
<keyword evidence="13" id="KW-1185">Reference proteome</keyword>
<gene>
    <name evidence="12" type="ORF">O3M35_006013</name>
</gene>
<feature type="transmembrane region" description="Helical" evidence="11">
    <location>
        <begin position="79"/>
        <end position="97"/>
    </location>
</feature>